<name>A0AAN8WTV6_HALRR</name>
<feature type="compositionally biased region" description="Low complexity" evidence="1">
    <location>
        <begin position="80"/>
        <end position="91"/>
    </location>
</feature>
<gene>
    <name evidence="3" type="ORF">SK128_027891</name>
</gene>
<feature type="compositionally biased region" description="Acidic residues" evidence="1">
    <location>
        <begin position="198"/>
        <end position="216"/>
    </location>
</feature>
<dbReference type="EMBL" id="JAXCGZ010013594">
    <property type="protein sequence ID" value="KAK7072225.1"/>
    <property type="molecule type" value="Genomic_DNA"/>
</dbReference>
<reference evidence="3 4" key="1">
    <citation type="submission" date="2023-11" db="EMBL/GenBank/DDBJ databases">
        <title>Halocaridina rubra genome assembly.</title>
        <authorList>
            <person name="Smith C."/>
        </authorList>
    </citation>
    <scope>NUCLEOTIDE SEQUENCE [LARGE SCALE GENOMIC DNA]</scope>
    <source>
        <strain evidence="3">EP-1</strain>
        <tissue evidence="3">Whole</tissue>
    </source>
</reference>
<protein>
    <submittedName>
        <fullName evidence="3">Uncharacterized protein</fullName>
    </submittedName>
</protein>
<feature type="compositionally biased region" description="Polar residues" evidence="1">
    <location>
        <begin position="151"/>
        <end position="160"/>
    </location>
</feature>
<sequence>KTTSVTLCTALTIIFLLLLLAQTITAWCGWRSNDADDDDGDEKRVHTPDPYPNHLHHSYHPSYLTPPAWDYDGSQKPRQGGSTTSSSLGSSLPPPGLDIPIIDDHTLLPPYRRRHPMDMPDSNPQIIDEESVLADQVPPPYSPGPPQRTPSTVSVEVHTTASDDDLPDLPYDPPVTKILPLQHLPPDYQSSLQTPPETFDEKEELEDEAEEEEESITAEPEKVKPSTPPPLPGELVVAPLAKIEDTKDID</sequence>
<keyword evidence="4" id="KW-1185">Reference proteome</keyword>
<evidence type="ECO:0000313" key="4">
    <source>
        <dbReference type="Proteomes" id="UP001381693"/>
    </source>
</evidence>
<comment type="caution">
    <text evidence="3">The sequence shown here is derived from an EMBL/GenBank/DDBJ whole genome shotgun (WGS) entry which is preliminary data.</text>
</comment>
<feature type="non-terminal residue" evidence="3">
    <location>
        <position position="1"/>
    </location>
</feature>
<feature type="chain" id="PRO_5042813547" evidence="2">
    <location>
        <begin position="27"/>
        <end position="250"/>
    </location>
</feature>
<accession>A0AAN8WTV6</accession>
<feature type="compositionally biased region" description="Pro residues" evidence="1">
    <location>
        <begin position="137"/>
        <end position="148"/>
    </location>
</feature>
<feature type="region of interest" description="Disordered" evidence="1">
    <location>
        <begin position="135"/>
        <end position="250"/>
    </location>
</feature>
<evidence type="ECO:0000256" key="2">
    <source>
        <dbReference type="SAM" id="SignalP"/>
    </source>
</evidence>
<keyword evidence="2" id="KW-0732">Signal</keyword>
<feature type="region of interest" description="Disordered" evidence="1">
    <location>
        <begin position="36"/>
        <end position="103"/>
    </location>
</feature>
<organism evidence="3 4">
    <name type="scientific">Halocaridina rubra</name>
    <name type="common">Hawaiian red shrimp</name>
    <dbReference type="NCBI Taxonomy" id="373956"/>
    <lineage>
        <taxon>Eukaryota</taxon>
        <taxon>Metazoa</taxon>
        <taxon>Ecdysozoa</taxon>
        <taxon>Arthropoda</taxon>
        <taxon>Crustacea</taxon>
        <taxon>Multicrustacea</taxon>
        <taxon>Malacostraca</taxon>
        <taxon>Eumalacostraca</taxon>
        <taxon>Eucarida</taxon>
        <taxon>Decapoda</taxon>
        <taxon>Pleocyemata</taxon>
        <taxon>Caridea</taxon>
        <taxon>Atyoidea</taxon>
        <taxon>Atyidae</taxon>
        <taxon>Halocaridina</taxon>
    </lineage>
</organism>
<feature type="non-terminal residue" evidence="3">
    <location>
        <position position="250"/>
    </location>
</feature>
<dbReference type="Proteomes" id="UP001381693">
    <property type="component" value="Unassembled WGS sequence"/>
</dbReference>
<proteinExistence type="predicted"/>
<dbReference type="AlphaFoldDB" id="A0AAN8WTV6"/>
<evidence type="ECO:0000256" key="1">
    <source>
        <dbReference type="SAM" id="MobiDB-lite"/>
    </source>
</evidence>
<evidence type="ECO:0000313" key="3">
    <source>
        <dbReference type="EMBL" id="KAK7072225.1"/>
    </source>
</evidence>
<feature type="signal peptide" evidence="2">
    <location>
        <begin position="1"/>
        <end position="26"/>
    </location>
</feature>